<accession>A0A0S4JNC2</accession>
<feature type="region of interest" description="Disordered" evidence="1">
    <location>
        <begin position="985"/>
        <end position="1017"/>
    </location>
</feature>
<evidence type="ECO:0000256" key="1">
    <source>
        <dbReference type="SAM" id="MobiDB-lite"/>
    </source>
</evidence>
<organism evidence="3 4">
    <name type="scientific">Bodo saltans</name>
    <name type="common">Flagellated protozoan</name>
    <dbReference type="NCBI Taxonomy" id="75058"/>
    <lineage>
        <taxon>Eukaryota</taxon>
        <taxon>Discoba</taxon>
        <taxon>Euglenozoa</taxon>
        <taxon>Kinetoplastea</taxon>
        <taxon>Metakinetoplastina</taxon>
        <taxon>Eubodonida</taxon>
        <taxon>Bodonidae</taxon>
        <taxon>Bodo</taxon>
    </lineage>
</organism>
<dbReference type="SUPFAM" id="SSF55073">
    <property type="entry name" value="Nucleotide cyclase"/>
    <property type="match status" value="1"/>
</dbReference>
<feature type="transmembrane region" description="Helical" evidence="2">
    <location>
        <begin position="481"/>
        <end position="503"/>
    </location>
</feature>
<keyword evidence="2" id="KW-0812">Transmembrane</keyword>
<gene>
    <name evidence="3" type="ORF">BSAL_35765</name>
</gene>
<name>A0A0S4JNC2_BODSA</name>
<protein>
    <submittedName>
        <fullName evidence="3">Adenylate cyclase, putative</fullName>
    </submittedName>
</protein>
<dbReference type="VEuPathDB" id="TriTrypDB:BSAL_35765"/>
<dbReference type="InterPro" id="IPR029787">
    <property type="entry name" value="Nucleotide_cyclase"/>
</dbReference>
<feature type="compositionally biased region" description="Low complexity" evidence="1">
    <location>
        <begin position="988"/>
        <end position="999"/>
    </location>
</feature>
<sequence>MHSSLPNRAQSDRSTVVVHPVSSTAHNQSQVQVPPPLLSRLPRIPIGLFISILVVLCSVACGIIAFLVIYFPADSLAEKALRDFTDAVATVTAEKVQRRFDIFRSVAEDAVRVLGRTHAYTKLDANVNASLSYDGLGADVSPLPLSDTLLWFARTLDATGLILVLYHSLVDGLIISPYSIFDAVHFARRPGLITVANTTIASRTSFVESGYFRLDDFHPENTTQPFVRNYFNRYVVEARPYTPVFQESGFALRWSPIYVGVLQRTSSIGLGASWGTAGGTNVSARSTFGFHGYTADVVAFFQTLTIGKTGAAILIDVASRAFVGGNIADDSTRFVTTTMTNTTSNISTTTTTPQLVLMEELQDSRVAPVVNAAGFDAINESTGALVYGNRLLTCTFDHVDSNGINGPAANGTATACLFVFNPSTSILKEMDHFSFSLLTDEVQIIHVSAVQDEYGLDMRLILIIPTDDFVGSMRRGAVRSLAIASSVILFMVVIVACLSHVWLLNPLKDMAKVLKKAVGRNEPKETYKPRPVDGTRADTPPLSSTVDQQRHAPQANVFEQVAGTPTCSSSLQTDPSSRTLGAGALYLRPKLMQADVERINAHGITELITIRSGILKLISALEVVGLFLPQADQKAAALIAISTSSSTPKVSSTSLPHLVTGGGGDEDDPSYFRDDLSSLVGRTRNSILNTVPHGGGAGGGAHHHHSGVAGGGRVSFGGAFLTAVPYNTAGQLYSVLVTTIVANFVGLDTVRHATKQLPSTFSAIHTEYLRVVMDACTSHGGTVDLFYGDRIWAHFNAERRLPGHALKACRAMLAIEDEVELVCQRCSSVTTSSSVQAPATILVHDGDNHTEMATVGPLSMPSDEVAAAGGSSVVEALAASGGGSGAVKKLLDGVAVAGGSSVVKALAAGGGGSSGAVEKLLGADINDIWKSGKYRLRVRLGAATSESICGVMGSSSVKRFTVVGPCVLQAAFLCAGAGEQRVNPGNPAGSAGLSSVVSSDNEPQVSSRRNALGSGVSTADGDGGGGAYFSPLPFSSLVAPKTVELATIRGGATSGGGGGHVGAKTMLFRHVRISCLPYDAPTQQSVVSTPVLGGRLRYEYPRYIASTDVAAFQRMKIVNLLFEHMAAGDMNAAMDMLKSLPHWKDEWLLQPMQHHHHA</sequence>
<feature type="compositionally biased region" description="Basic and acidic residues" evidence="1">
    <location>
        <begin position="522"/>
        <end position="536"/>
    </location>
</feature>
<keyword evidence="2" id="KW-1133">Transmembrane helix</keyword>
<feature type="region of interest" description="Disordered" evidence="1">
    <location>
        <begin position="522"/>
        <end position="547"/>
    </location>
</feature>
<evidence type="ECO:0000313" key="4">
    <source>
        <dbReference type="Proteomes" id="UP000051952"/>
    </source>
</evidence>
<feature type="transmembrane region" description="Helical" evidence="2">
    <location>
        <begin position="44"/>
        <end position="71"/>
    </location>
</feature>
<keyword evidence="2" id="KW-0472">Membrane</keyword>
<evidence type="ECO:0000256" key="2">
    <source>
        <dbReference type="SAM" id="Phobius"/>
    </source>
</evidence>
<reference evidence="4" key="1">
    <citation type="submission" date="2015-09" db="EMBL/GenBank/DDBJ databases">
        <authorList>
            <consortium name="Pathogen Informatics"/>
        </authorList>
    </citation>
    <scope>NUCLEOTIDE SEQUENCE [LARGE SCALE GENOMIC DNA]</scope>
    <source>
        <strain evidence="4">Lake Konstanz</strain>
    </source>
</reference>
<feature type="compositionally biased region" description="Polar residues" evidence="1">
    <location>
        <begin position="1000"/>
        <end position="1009"/>
    </location>
</feature>
<keyword evidence="4" id="KW-1185">Reference proteome</keyword>
<evidence type="ECO:0000313" key="3">
    <source>
        <dbReference type="EMBL" id="CUG92149.1"/>
    </source>
</evidence>
<dbReference type="AlphaFoldDB" id="A0A0S4JNC2"/>
<dbReference type="Gene3D" id="3.30.70.1230">
    <property type="entry name" value="Nucleotide cyclase"/>
    <property type="match status" value="1"/>
</dbReference>
<dbReference type="Proteomes" id="UP000051952">
    <property type="component" value="Unassembled WGS sequence"/>
</dbReference>
<proteinExistence type="predicted"/>
<dbReference type="EMBL" id="CYKH01002010">
    <property type="protein sequence ID" value="CUG92149.1"/>
    <property type="molecule type" value="Genomic_DNA"/>
</dbReference>